<comment type="caution">
    <text evidence="3">The sequence shown here is derived from an EMBL/GenBank/DDBJ whole genome shotgun (WGS) entry which is preliminary data.</text>
</comment>
<feature type="transmembrane region" description="Helical" evidence="1">
    <location>
        <begin position="169"/>
        <end position="194"/>
    </location>
</feature>
<feature type="chain" id="PRO_5033008979" evidence="2">
    <location>
        <begin position="20"/>
        <end position="234"/>
    </location>
</feature>
<organism evidence="3 4">
    <name type="scientific">Acanthosepion pharaonis</name>
    <name type="common">Pharaoh cuttlefish</name>
    <name type="synonym">Sepia pharaonis</name>
    <dbReference type="NCBI Taxonomy" id="158019"/>
    <lineage>
        <taxon>Eukaryota</taxon>
        <taxon>Metazoa</taxon>
        <taxon>Spiralia</taxon>
        <taxon>Lophotrochozoa</taxon>
        <taxon>Mollusca</taxon>
        <taxon>Cephalopoda</taxon>
        <taxon>Coleoidea</taxon>
        <taxon>Decapodiformes</taxon>
        <taxon>Sepiida</taxon>
        <taxon>Sepiina</taxon>
        <taxon>Sepiidae</taxon>
        <taxon>Acanthosepion</taxon>
    </lineage>
</organism>
<evidence type="ECO:0000256" key="2">
    <source>
        <dbReference type="SAM" id="SignalP"/>
    </source>
</evidence>
<keyword evidence="1" id="KW-0472">Membrane</keyword>
<keyword evidence="1" id="KW-1133">Transmembrane helix</keyword>
<dbReference type="Proteomes" id="UP000597762">
    <property type="component" value="Unassembled WGS sequence"/>
</dbReference>
<sequence length="234" mass="26467">MPFSKTFLFLSLVVMVVCCFLRPETKLVPNLVKSERNYVTNSPELADRDAQSVEFNASLEEKDNSTAASVGSTYHEKDHDGGSFSFSFSLFLSTLAFTSTDSFLISACVILFRKSTSTSSSHLAITVNRCILKLSLIPVRFSFFRGHVVSFFFLFFFFLTFYIYLMHEPNLYCCFTLTALCFIAPFSSSSLIFLSTSSLPTFPTRLSFLLPFLSYNPHLNLCLTFFSNPFPTHP</sequence>
<feature type="signal peptide" evidence="2">
    <location>
        <begin position="1"/>
        <end position="19"/>
    </location>
</feature>
<keyword evidence="1" id="KW-0812">Transmembrane</keyword>
<protein>
    <submittedName>
        <fullName evidence="3">Uncharacterized protein</fullName>
    </submittedName>
</protein>
<feature type="transmembrane region" description="Helical" evidence="1">
    <location>
        <begin position="143"/>
        <end position="163"/>
    </location>
</feature>
<evidence type="ECO:0000313" key="4">
    <source>
        <dbReference type="Proteomes" id="UP000597762"/>
    </source>
</evidence>
<evidence type="ECO:0000256" key="1">
    <source>
        <dbReference type="SAM" id="Phobius"/>
    </source>
</evidence>
<proteinExistence type="predicted"/>
<dbReference type="AlphaFoldDB" id="A0A812EZT5"/>
<keyword evidence="2" id="KW-0732">Signal</keyword>
<name>A0A812EZT5_ACAPH</name>
<dbReference type="EMBL" id="CAHIKZ030005592">
    <property type="protein sequence ID" value="CAE1330912.1"/>
    <property type="molecule type" value="Genomic_DNA"/>
</dbReference>
<evidence type="ECO:0000313" key="3">
    <source>
        <dbReference type="EMBL" id="CAE1330912.1"/>
    </source>
</evidence>
<reference evidence="3" key="1">
    <citation type="submission" date="2021-01" db="EMBL/GenBank/DDBJ databases">
        <authorList>
            <person name="Li R."/>
            <person name="Bekaert M."/>
        </authorList>
    </citation>
    <scope>NUCLEOTIDE SEQUENCE</scope>
    <source>
        <strain evidence="3">Farmed</strain>
    </source>
</reference>
<gene>
    <name evidence="3" type="ORF">SPHA_80172</name>
</gene>
<keyword evidence="4" id="KW-1185">Reference proteome</keyword>
<accession>A0A812EZT5</accession>